<keyword evidence="6 7" id="KW-0408">Iron</keyword>
<dbReference type="InterPro" id="IPR018527">
    <property type="entry name" value="Rubredoxin_Fe_BS"/>
</dbReference>
<dbReference type="SUPFAM" id="SSF57802">
    <property type="entry name" value="Rubredoxin-like"/>
    <property type="match status" value="1"/>
</dbReference>
<comment type="cofactor">
    <cofactor evidence="7 8">
        <name>Fe(3+)</name>
        <dbReference type="ChEBI" id="CHEBI:29034"/>
    </cofactor>
    <text evidence="7 8">Binds 1 Fe(3+) ion per subunit.</text>
</comment>
<dbReference type="AlphaFoldDB" id="A0A7K4HPG7"/>
<comment type="caution">
    <text evidence="10">The sequence shown here is derived from an EMBL/GenBank/DDBJ whole genome shotgun (WGS) entry which is preliminary data.</text>
</comment>
<keyword evidence="11" id="KW-1185">Reference proteome</keyword>
<dbReference type="InterPro" id="IPR024934">
    <property type="entry name" value="Rubredoxin-like_dom"/>
</dbReference>
<protein>
    <recommendedName>
        <fullName evidence="7">Rubredoxin</fullName>
    </recommendedName>
</protein>
<dbReference type="PROSITE" id="PS50903">
    <property type="entry name" value="RUBREDOXIN_LIKE"/>
    <property type="match status" value="1"/>
</dbReference>
<evidence type="ECO:0000256" key="2">
    <source>
        <dbReference type="ARBA" id="ARBA00005337"/>
    </source>
</evidence>
<dbReference type="GO" id="GO:0043448">
    <property type="term" value="P:alkane catabolic process"/>
    <property type="evidence" value="ECO:0007669"/>
    <property type="project" value="TreeGrafter"/>
</dbReference>
<comment type="function">
    <text evidence="1 7">Rubredoxin is a small nonheme, iron protein lacking acid-labile sulfide. Its single Fe, chelated to 4 Cys, functions as an electron acceptor and may also stabilize the conformation of the molecule.</text>
</comment>
<evidence type="ECO:0000256" key="6">
    <source>
        <dbReference type="ARBA" id="ARBA00023004"/>
    </source>
</evidence>
<evidence type="ECO:0000256" key="4">
    <source>
        <dbReference type="ARBA" id="ARBA00022723"/>
    </source>
</evidence>
<dbReference type="PIRSF" id="PIRSF000071">
    <property type="entry name" value="Rubredoxin"/>
    <property type="match status" value="1"/>
</dbReference>
<feature type="domain" description="Rubredoxin-like" evidence="9">
    <location>
        <begin position="1"/>
        <end position="52"/>
    </location>
</feature>
<dbReference type="InterPro" id="IPR024935">
    <property type="entry name" value="Rubredoxin_dom"/>
</dbReference>
<dbReference type="EMBL" id="JABXWR010000001">
    <property type="protein sequence ID" value="NVO67163.1"/>
    <property type="molecule type" value="Genomic_DNA"/>
</dbReference>
<feature type="binding site" evidence="8">
    <location>
        <position position="6"/>
    </location>
    <ligand>
        <name>Fe cation</name>
        <dbReference type="ChEBI" id="CHEBI:24875"/>
    </ligand>
</feature>
<keyword evidence="5 7" id="KW-0249">Electron transport</keyword>
<evidence type="ECO:0000259" key="9">
    <source>
        <dbReference type="PROSITE" id="PS50903"/>
    </source>
</evidence>
<feature type="binding site" evidence="8">
    <location>
        <position position="42"/>
    </location>
    <ligand>
        <name>Fe cation</name>
        <dbReference type="ChEBI" id="CHEBI:24875"/>
    </ligand>
</feature>
<dbReference type="Pfam" id="PF00301">
    <property type="entry name" value="Rubredoxin"/>
    <property type="match status" value="1"/>
</dbReference>
<organism evidence="10 11">
    <name type="scientific">Methanofollis tationis</name>
    <dbReference type="NCBI Taxonomy" id="81417"/>
    <lineage>
        <taxon>Archaea</taxon>
        <taxon>Methanobacteriati</taxon>
        <taxon>Methanobacteriota</taxon>
        <taxon>Stenosarchaea group</taxon>
        <taxon>Methanomicrobia</taxon>
        <taxon>Methanomicrobiales</taxon>
        <taxon>Methanomicrobiaceae</taxon>
        <taxon>Methanofollis</taxon>
    </lineage>
</organism>
<name>A0A7K4HPG7_9EURY</name>
<dbReference type="InterPro" id="IPR024922">
    <property type="entry name" value="Rubredoxin"/>
</dbReference>
<evidence type="ECO:0000256" key="7">
    <source>
        <dbReference type="PIRNR" id="PIRNR000071"/>
    </source>
</evidence>
<feature type="binding site" evidence="8">
    <location>
        <position position="39"/>
    </location>
    <ligand>
        <name>Fe cation</name>
        <dbReference type="ChEBI" id="CHEBI:24875"/>
    </ligand>
</feature>
<dbReference type="PRINTS" id="PR00163">
    <property type="entry name" value="RUBREDOXIN"/>
</dbReference>
<dbReference type="RefSeq" id="WP_176788787.1">
    <property type="nucleotide sequence ID" value="NZ_JABXWR010000001.1"/>
</dbReference>
<evidence type="ECO:0000256" key="1">
    <source>
        <dbReference type="ARBA" id="ARBA00002360"/>
    </source>
</evidence>
<evidence type="ECO:0000256" key="5">
    <source>
        <dbReference type="ARBA" id="ARBA00022982"/>
    </source>
</evidence>
<dbReference type="FunFam" id="2.20.28.10:FF:000001">
    <property type="entry name" value="Rubredoxin"/>
    <property type="match status" value="1"/>
</dbReference>
<evidence type="ECO:0000313" key="10">
    <source>
        <dbReference type="EMBL" id="NVO67163.1"/>
    </source>
</evidence>
<dbReference type="PANTHER" id="PTHR47627">
    <property type="entry name" value="RUBREDOXIN"/>
    <property type="match status" value="1"/>
</dbReference>
<gene>
    <name evidence="10" type="ORF">HWN36_07540</name>
</gene>
<dbReference type="InterPro" id="IPR050526">
    <property type="entry name" value="Rubredoxin_ET"/>
</dbReference>
<feature type="binding site" evidence="8">
    <location>
        <position position="9"/>
    </location>
    <ligand>
        <name>Fe cation</name>
        <dbReference type="ChEBI" id="CHEBI:24875"/>
    </ligand>
</feature>
<keyword evidence="3 7" id="KW-0813">Transport</keyword>
<accession>A0A7K4HPG7</accession>
<sequence length="53" mass="5943">MDMYKCTKCGYIYNPVSGDASQNIPPKTPFEKLPETWLCPRCGATKKVFVVVS</sequence>
<evidence type="ECO:0000256" key="8">
    <source>
        <dbReference type="PIRSR" id="PIRSR000071-1"/>
    </source>
</evidence>
<dbReference type="CDD" id="cd00730">
    <property type="entry name" value="rubredoxin"/>
    <property type="match status" value="1"/>
</dbReference>
<dbReference type="OrthoDB" id="371635at2157"/>
<dbReference type="PROSITE" id="PS00202">
    <property type="entry name" value="RUBREDOXIN"/>
    <property type="match status" value="1"/>
</dbReference>
<evidence type="ECO:0000313" key="11">
    <source>
        <dbReference type="Proteomes" id="UP000570823"/>
    </source>
</evidence>
<dbReference type="Gene3D" id="2.20.28.10">
    <property type="match status" value="1"/>
</dbReference>
<reference evidence="10 11" key="1">
    <citation type="submission" date="2020-06" db="EMBL/GenBank/DDBJ databases">
        <title>Methanofollis fontis sp. nov., a methanogen isolated from marine sediments near a cold seep at Four-Way Closure Ridge offshore southwestern Taiwan.</title>
        <authorList>
            <person name="Chen S.-C."/>
            <person name="Teng N.-H."/>
            <person name="Lin Y.-S."/>
            <person name="Lai M.-C."/>
            <person name="Chen H.-H."/>
            <person name="Wang C.-C."/>
        </authorList>
    </citation>
    <scope>NUCLEOTIDE SEQUENCE [LARGE SCALE GENOMIC DNA]</scope>
    <source>
        <strain evidence="10 11">DSM 2702</strain>
    </source>
</reference>
<dbReference type="GO" id="GO:0005506">
    <property type="term" value="F:iron ion binding"/>
    <property type="evidence" value="ECO:0007669"/>
    <property type="project" value="InterPro"/>
</dbReference>
<proteinExistence type="inferred from homology"/>
<dbReference type="PANTHER" id="PTHR47627:SF1">
    <property type="entry name" value="RUBREDOXIN-1-RELATED"/>
    <property type="match status" value="1"/>
</dbReference>
<evidence type="ECO:0000256" key="3">
    <source>
        <dbReference type="ARBA" id="ARBA00022448"/>
    </source>
</evidence>
<dbReference type="GO" id="GO:0009055">
    <property type="term" value="F:electron transfer activity"/>
    <property type="evidence" value="ECO:0007669"/>
    <property type="project" value="InterPro"/>
</dbReference>
<keyword evidence="4 7" id="KW-0479">Metal-binding</keyword>
<comment type="similarity">
    <text evidence="2 7">Belongs to the rubredoxin family.</text>
</comment>
<dbReference type="Proteomes" id="UP000570823">
    <property type="component" value="Unassembled WGS sequence"/>
</dbReference>